<reference evidence="1 2" key="1">
    <citation type="journal article" date="2016" name="Nat. Commun.">
        <title>Thousands of microbial genomes shed light on interconnected biogeochemical processes in an aquifer system.</title>
        <authorList>
            <person name="Anantharaman K."/>
            <person name="Brown C.T."/>
            <person name="Hug L.A."/>
            <person name="Sharon I."/>
            <person name="Castelle C.J."/>
            <person name="Probst A.J."/>
            <person name="Thomas B.C."/>
            <person name="Singh A."/>
            <person name="Wilkins M.J."/>
            <person name="Karaoz U."/>
            <person name="Brodie E.L."/>
            <person name="Williams K.H."/>
            <person name="Hubbard S.S."/>
            <person name="Banfield J.F."/>
        </authorList>
    </citation>
    <scope>NUCLEOTIDE SEQUENCE [LARGE SCALE GENOMIC DNA]</scope>
</reference>
<sequence>MLASTTEINTTPEVNKYTHPKEYFLVQIELAKKIVELGLAKDLNEAIIKYTAIYRRITDKKYNPDQTEPAWQDLESKLDSNSSTRQALEIIWNSYVSNDENKYKDETKDDGHHFGSFVYKDEIDKQTQQPKISLHFNVRNRGKLKSDFSRQFNEERQADLTEMFTAIKKRFLEDKSYRPQTITLGSWMNNLPGVKDVLPPEFVKSAKVVYPPDISFNGDSMWGQFLKLDGNAYTQRVQEYLEKVSSAKSLNDLVEALPIPVVLFQGKIEDFFNHYGIK</sequence>
<proteinExistence type="predicted"/>
<evidence type="ECO:0000313" key="1">
    <source>
        <dbReference type="EMBL" id="OGD81551.1"/>
    </source>
</evidence>
<evidence type="ECO:0000313" key="2">
    <source>
        <dbReference type="Proteomes" id="UP000179237"/>
    </source>
</evidence>
<dbReference type="Proteomes" id="UP000179237">
    <property type="component" value="Unassembled WGS sequence"/>
</dbReference>
<dbReference type="AlphaFoldDB" id="A0A1F5FPM8"/>
<dbReference type="EMBL" id="MFAQ01000041">
    <property type="protein sequence ID" value="OGD81551.1"/>
    <property type="molecule type" value="Genomic_DNA"/>
</dbReference>
<protein>
    <submittedName>
        <fullName evidence="1">Uncharacterized protein</fullName>
    </submittedName>
</protein>
<comment type="caution">
    <text evidence="1">The sequence shown here is derived from an EMBL/GenBank/DDBJ whole genome shotgun (WGS) entry which is preliminary data.</text>
</comment>
<gene>
    <name evidence="1" type="ORF">A2572_04155</name>
</gene>
<organism evidence="1 2">
    <name type="scientific">Candidatus Collierbacteria bacterium RIFOXYD1_FULL_40_9</name>
    <dbReference type="NCBI Taxonomy" id="1817731"/>
    <lineage>
        <taxon>Bacteria</taxon>
        <taxon>Candidatus Collieribacteriota</taxon>
    </lineage>
</organism>
<name>A0A1F5FPM8_9BACT</name>
<accession>A0A1F5FPM8</accession>